<accession>A0A327QH64</accession>
<dbReference type="PANTHER" id="PTHR42852">
    <property type="entry name" value="THIOL:DISULFIDE INTERCHANGE PROTEIN DSBE"/>
    <property type="match status" value="1"/>
</dbReference>
<dbReference type="Pfam" id="PF14289">
    <property type="entry name" value="DUF4369"/>
    <property type="match status" value="1"/>
</dbReference>
<evidence type="ECO:0000256" key="4">
    <source>
        <dbReference type="ARBA" id="ARBA00023284"/>
    </source>
</evidence>
<dbReference type="EMBL" id="QLLL01000005">
    <property type="protein sequence ID" value="RAJ03956.1"/>
    <property type="molecule type" value="Genomic_DNA"/>
</dbReference>
<dbReference type="PROSITE" id="PS00194">
    <property type="entry name" value="THIOREDOXIN_1"/>
    <property type="match status" value="1"/>
</dbReference>
<gene>
    <name evidence="6" type="ORF">LX64_02833</name>
</gene>
<dbReference type="InterPro" id="IPR017937">
    <property type="entry name" value="Thioredoxin_CS"/>
</dbReference>
<dbReference type="AlphaFoldDB" id="A0A327QH64"/>
<dbReference type="PANTHER" id="PTHR42852:SF6">
    <property type="entry name" value="THIOL:DISULFIDE INTERCHANGE PROTEIN DSBE"/>
    <property type="match status" value="1"/>
</dbReference>
<keyword evidence="4" id="KW-0676">Redox-active center</keyword>
<dbReference type="SUPFAM" id="SSF52833">
    <property type="entry name" value="Thioredoxin-like"/>
    <property type="match status" value="1"/>
</dbReference>
<feature type="domain" description="Thioredoxin" evidence="5">
    <location>
        <begin position="239"/>
        <end position="377"/>
    </location>
</feature>
<dbReference type="Pfam" id="PF00578">
    <property type="entry name" value="AhpC-TSA"/>
    <property type="match status" value="1"/>
</dbReference>
<evidence type="ECO:0000259" key="5">
    <source>
        <dbReference type="PROSITE" id="PS51352"/>
    </source>
</evidence>
<dbReference type="PROSITE" id="PS51352">
    <property type="entry name" value="THIOREDOXIN_2"/>
    <property type="match status" value="1"/>
</dbReference>
<proteinExistence type="predicted"/>
<dbReference type="Proteomes" id="UP000249547">
    <property type="component" value="Unassembled WGS sequence"/>
</dbReference>
<evidence type="ECO:0000313" key="6">
    <source>
        <dbReference type="EMBL" id="RAJ03956.1"/>
    </source>
</evidence>
<evidence type="ECO:0000256" key="2">
    <source>
        <dbReference type="ARBA" id="ARBA00022748"/>
    </source>
</evidence>
<name>A0A327QH64_9BACT</name>
<protein>
    <submittedName>
        <fullName evidence="6">Peroxiredoxin</fullName>
    </submittedName>
</protein>
<dbReference type="GO" id="GO:0016209">
    <property type="term" value="F:antioxidant activity"/>
    <property type="evidence" value="ECO:0007669"/>
    <property type="project" value="InterPro"/>
</dbReference>
<dbReference type="InterPro" id="IPR036249">
    <property type="entry name" value="Thioredoxin-like_sf"/>
</dbReference>
<organism evidence="6 7">
    <name type="scientific">Chitinophaga skermanii</name>
    <dbReference type="NCBI Taxonomy" id="331697"/>
    <lineage>
        <taxon>Bacteria</taxon>
        <taxon>Pseudomonadati</taxon>
        <taxon>Bacteroidota</taxon>
        <taxon>Chitinophagia</taxon>
        <taxon>Chitinophagales</taxon>
        <taxon>Chitinophagaceae</taxon>
        <taxon>Chitinophaga</taxon>
    </lineage>
</organism>
<keyword evidence="3" id="KW-1015">Disulfide bond</keyword>
<comment type="subcellular location">
    <subcellularLocation>
        <location evidence="1">Cell envelope</location>
    </subcellularLocation>
</comment>
<sequence>MIAAAAFLASCNNNPEKGSFKIDLQLTNAPLEKVTLEEVSMSAPRVVDTTKITDASGKCTLEGTVTEQGLYRVTFNNGGSIFLALDAGDVKITGDYKDLEHVKITGSEASVELQNILNEVVTRNTAFTAAARELDSLRAAGASDSVITVKAKSLQDNEASTNKYFLQACNDTKSPVAGVFALSLVRPVSQDDLKVIQASAKDLAKRYPNNTMVKDLSAQVEKAVKQNEQQAAPGSELSKLIGKPAVDFTLPSIDGNKVALSSFKGKYVLVDFWASWCGPCRAENPNVVAAYNANKAKNFTILGVSLDQKQEAWAKAIKDDGLTWTQVSDLKGWESEAARLYNINSIPANILVDPQGNVIATDLRGADLEKKLAEVLK</sequence>
<dbReference type="InterPro" id="IPR050553">
    <property type="entry name" value="Thioredoxin_ResA/DsbE_sf"/>
</dbReference>
<keyword evidence="7" id="KW-1185">Reference proteome</keyword>
<evidence type="ECO:0000256" key="3">
    <source>
        <dbReference type="ARBA" id="ARBA00023157"/>
    </source>
</evidence>
<comment type="caution">
    <text evidence="6">The sequence shown here is derived from an EMBL/GenBank/DDBJ whole genome shotgun (WGS) entry which is preliminary data.</text>
</comment>
<dbReference type="GO" id="GO:0030313">
    <property type="term" value="C:cell envelope"/>
    <property type="evidence" value="ECO:0007669"/>
    <property type="project" value="UniProtKB-SubCell"/>
</dbReference>
<evidence type="ECO:0000313" key="7">
    <source>
        <dbReference type="Proteomes" id="UP000249547"/>
    </source>
</evidence>
<dbReference type="Gene3D" id="3.40.30.10">
    <property type="entry name" value="Glutaredoxin"/>
    <property type="match status" value="1"/>
</dbReference>
<dbReference type="GO" id="GO:0017004">
    <property type="term" value="P:cytochrome complex assembly"/>
    <property type="evidence" value="ECO:0007669"/>
    <property type="project" value="UniProtKB-KW"/>
</dbReference>
<evidence type="ECO:0000256" key="1">
    <source>
        <dbReference type="ARBA" id="ARBA00004196"/>
    </source>
</evidence>
<dbReference type="InterPro" id="IPR000866">
    <property type="entry name" value="AhpC/TSA"/>
</dbReference>
<dbReference type="InterPro" id="IPR013766">
    <property type="entry name" value="Thioredoxin_domain"/>
</dbReference>
<dbReference type="GO" id="GO:0016491">
    <property type="term" value="F:oxidoreductase activity"/>
    <property type="evidence" value="ECO:0007669"/>
    <property type="project" value="InterPro"/>
</dbReference>
<reference evidence="6 7" key="1">
    <citation type="submission" date="2018-06" db="EMBL/GenBank/DDBJ databases">
        <title>Genomic Encyclopedia of Archaeal and Bacterial Type Strains, Phase II (KMG-II): from individual species to whole genera.</title>
        <authorList>
            <person name="Goeker M."/>
        </authorList>
    </citation>
    <scope>NUCLEOTIDE SEQUENCE [LARGE SCALE GENOMIC DNA]</scope>
    <source>
        <strain evidence="6 7">DSM 23857</strain>
    </source>
</reference>
<dbReference type="InterPro" id="IPR025380">
    <property type="entry name" value="DUF4369"/>
</dbReference>
<dbReference type="CDD" id="cd02966">
    <property type="entry name" value="TlpA_like_family"/>
    <property type="match status" value="1"/>
</dbReference>
<keyword evidence="2" id="KW-0201">Cytochrome c-type biogenesis</keyword>